<dbReference type="EMBL" id="JAKKPZ010000171">
    <property type="protein sequence ID" value="KAI1699678.1"/>
    <property type="molecule type" value="Genomic_DNA"/>
</dbReference>
<comment type="subcellular location">
    <subcellularLocation>
        <location evidence="1">Membrane</location>
        <topology evidence="1">Multi-pass membrane protein</topology>
    </subcellularLocation>
</comment>
<evidence type="ECO:0000256" key="4">
    <source>
        <dbReference type="ARBA" id="ARBA00022989"/>
    </source>
</evidence>
<feature type="signal peptide" evidence="7">
    <location>
        <begin position="1"/>
        <end position="23"/>
    </location>
</feature>
<dbReference type="Pfam" id="PF03348">
    <property type="entry name" value="Serinc"/>
    <property type="match status" value="1"/>
</dbReference>
<feature type="chain" id="PRO_5042244250" evidence="7">
    <location>
        <begin position="24"/>
        <end position="512"/>
    </location>
</feature>
<dbReference type="PANTHER" id="PTHR10383:SF9">
    <property type="entry name" value="SERINE INCORPORATOR, ISOFORM F"/>
    <property type="match status" value="1"/>
</dbReference>
<feature type="transmembrane region" description="Helical" evidence="6">
    <location>
        <begin position="450"/>
        <end position="475"/>
    </location>
</feature>
<feature type="transmembrane region" description="Helical" evidence="6">
    <location>
        <begin position="234"/>
        <end position="252"/>
    </location>
</feature>
<feature type="transmembrane region" description="Helical" evidence="6">
    <location>
        <begin position="391"/>
        <end position="411"/>
    </location>
</feature>
<keyword evidence="4 6" id="KW-1133">Transmembrane helix</keyword>
<gene>
    <name evidence="8" type="ORF">DdX_17170</name>
</gene>
<dbReference type="GO" id="GO:0008250">
    <property type="term" value="C:oligosaccharyltransferase complex"/>
    <property type="evidence" value="ECO:0007669"/>
    <property type="project" value="InterPro"/>
</dbReference>
<feature type="transmembrane region" description="Helical" evidence="6">
    <location>
        <begin position="42"/>
        <end position="62"/>
    </location>
</feature>
<keyword evidence="3 6" id="KW-0812">Transmembrane</keyword>
<feature type="transmembrane region" description="Helical" evidence="6">
    <location>
        <begin position="155"/>
        <end position="178"/>
    </location>
</feature>
<evidence type="ECO:0000256" key="7">
    <source>
        <dbReference type="SAM" id="SignalP"/>
    </source>
</evidence>
<evidence type="ECO:0000256" key="3">
    <source>
        <dbReference type="ARBA" id="ARBA00022692"/>
    </source>
</evidence>
<organism evidence="8 9">
    <name type="scientific">Ditylenchus destructor</name>
    <dbReference type="NCBI Taxonomy" id="166010"/>
    <lineage>
        <taxon>Eukaryota</taxon>
        <taxon>Metazoa</taxon>
        <taxon>Ecdysozoa</taxon>
        <taxon>Nematoda</taxon>
        <taxon>Chromadorea</taxon>
        <taxon>Rhabditida</taxon>
        <taxon>Tylenchina</taxon>
        <taxon>Tylenchomorpha</taxon>
        <taxon>Sphaerularioidea</taxon>
        <taxon>Anguinidae</taxon>
        <taxon>Anguininae</taxon>
        <taxon>Ditylenchus</taxon>
    </lineage>
</organism>
<dbReference type="AlphaFoldDB" id="A0AAD4QZ82"/>
<keyword evidence="7" id="KW-0732">Signal</keyword>
<dbReference type="PANTHER" id="PTHR10383">
    <property type="entry name" value="SERINE INCORPORATOR"/>
    <property type="match status" value="1"/>
</dbReference>
<feature type="transmembrane region" description="Helical" evidence="6">
    <location>
        <begin position="487"/>
        <end position="510"/>
    </location>
</feature>
<reference evidence="8" key="1">
    <citation type="submission" date="2022-01" db="EMBL/GenBank/DDBJ databases">
        <title>Genome Sequence Resource for Two Populations of Ditylenchus destructor, the Migratory Endoparasitic Phytonematode.</title>
        <authorList>
            <person name="Zhang H."/>
            <person name="Lin R."/>
            <person name="Xie B."/>
        </authorList>
    </citation>
    <scope>NUCLEOTIDE SEQUENCE</scope>
    <source>
        <strain evidence="8">BazhouSP</strain>
    </source>
</reference>
<dbReference type="InterPro" id="IPR005016">
    <property type="entry name" value="TDE1/TMS"/>
</dbReference>
<feature type="transmembrane region" description="Helical" evidence="6">
    <location>
        <begin position="305"/>
        <end position="331"/>
    </location>
</feature>
<keyword evidence="5 6" id="KW-0472">Membrane</keyword>
<evidence type="ECO:0000256" key="2">
    <source>
        <dbReference type="ARBA" id="ARBA00006665"/>
    </source>
</evidence>
<comment type="caution">
    <text evidence="8">The sequence shown here is derived from an EMBL/GenBank/DDBJ whole genome shotgun (WGS) entry which is preliminary data.</text>
</comment>
<feature type="transmembrane region" description="Helical" evidence="6">
    <location>
        <begin position="126"/>
        <end position="146"/>
    </location>
</feature>
<evidence type="ECO:0000256" key="1">
    <source>
        <dbReference type="ARBA" id="ARBA00004141"/>
    </source>
</evidence>
<keyword evidence="9" id="KW-1185">Reference proteome</keyword>
<comment type="similarity">
    <text evidence="2">Belongs to the TDE1 family.</text>
</comment>
<name>A0AAD4QZ82_9BILA</name>
<feature type="transmembrane region" description="Helical" evidence="6">
    <location>
        <begin position="92"/>
        <end position="114"/>
    </location>
</feature>
<dbReference type="Proteomes" id="UP001201812">
    <property type="component" value="Unassembled WGS sequence"/>
</dbReference>
<evidence type="ECO:0000313" key="9">
    <source>
        <dbReference type="Proteomes" id="UP001201812"/>
    </source>
</evidence>
<proteinExistence type="inferred from homology"/>
<evidence type="ECO:0000313" key="8">
    <source>
        <dbReference type="EMBL" id="KAI1699678.1"/>
    </source>
</evidence>
<protein>
    <submittedName>
        <fullName evidence="8">Serine incorporator (Serinc) domain-containing protein</fullName>
    </submittedName>
</protein>
<feature type="transmembrane region" description="Helical" evidence="6">
    <location>
        <begin position="264"/>
        <end position="284"/>
    </location>
</feature>
<feature type="transmembrane region" description="Helical" evidence="6">
    <location>
        <begin position="198"/>
        <end position="222"/>
    </location>
</feature>
<evidence type="ECO:0000256" key="6">
    <source>
        <dbReference type="SAM" id="Phobius"/>
    </source>
</evidence>
<feature type="transmembrane region" description="Helical" evidence="6">
    <location>
        <begin position="423"/>
        <end position="444"/>
    </location>
</feature>
<sequence>MGALLAAPACASSLACCFGSAACSLCCAACPNSKNSTTTRIMYGLMLLVGTIVSCIMLAPGVQKILADDNWFCEMANKTMKFECSRATGYQAVYRVCAAMAAFFFILMVFMFGVKSSKDGRSYIQNGFWFFKYLLLVGLIVAFFYIRSENLAGPLMLVGMIGGFMFILIQLILIVDFAHGIAENWVSTYEENNSRACFFGLLSFTGACYIVSMVGVVLMFIYYTSSASCLLHKFIISFNVILCIGITVISMLPQIQEHMPTSGLLQSSFLTLYTMYLTWSALMSNPNKECNPSLMTFNDLNKNDGTYATPVATHSIVSLIIWFLCLLYASIRSSSNTALGKITGGNNSGNDAEDIPLSEATVSINDAEEGSSRRYRASDNEKEGVAYSYSFFHFMFALASLYVMMTLTNWFQPNSTLSELNSNFAALWVKVVSSWMCIIIYAWTLVSPNLYPHLTVFLLGVGLIFTAWFFVFGATSTKKTRNIVKELAVAAAASVFLGTGTVFLLLWVGIYV</sequence>
<evidence type="ECO:0000256" key="5">
    <source>
        <dbReference type="ARBA" id="ARBA00023136"/>
    </source>
</evidence>
<accession>A0AAD4QZ82</accession>